<accession>A0A7X2PBX1</accession>
<dbReference type="EMBL" id="VUNN01000002">
    <property type="protein sequence ID" value="MSU05545.1"/>
    <property type="molecule type" value="Genomic_DNA"/>
</dbReference>
<evidence type="ECO:0000256" key="1">
    <source>
        <dbReference type="ARBA" id="ARBA00022801"/>
    </source>
</evidence>
<keyword evidence="4" id="KW-1185">Reference proteome</keyword>
<dbReference type="GO" id="GO:0016788">
    <property type="term" value="F:hydrolase activity, acting on ester bonds"/>
    <property type="evidence" value="ECO:0007669"/>
    <property type="project" value="UniProtKB-ARBA"/>
</dbReference>
<dbReference type="InterPro" id="IPR005181">
    <property type="entry name" value="SASA"/>
</dbReference>
<gene>
    <name evidence="3" type="ORF">FYJ80_01950</name>
</gene>
<feature type="domain" description="Sialate O-acetylesterase" evidence="2">
    <location>
        <begin position="3"/>
        <end position="235"/>
    </location>
</feature>
<dbReference type="PANTHER" id="PTHR31988">
    <property type="entry name" value="ESTERASE, PUTATIVE (DUF303)-RELATED"/>
    <property type="match status" value="1"/>
</dbReference>
<evidence type="ECO:0000313" key="3">
    <source>
        <dbReference type="EMBL" id="MSU05545.1"/>
    </source>
</evidence>
<dbReference type="InterPro" id="IPR036514">
    <property type="entry name" value="SGNH_hydro_sf"/>
</dbReference>
<dbReference type="Pfam" id="PF03629">
    <property type="entry name" value="SASA"/>
    <property type="match status" value="1"/>
</dbReference>
<name>A0A7X2PBX1_9SPIO</name>
<organism evidence="3 4">
    <name type="scientific">Bullifex porci</name>
    <dbReference type="NCBI Taxonomy" id="2606638"/>
    <lineage>
        <taxon>Bacteria</taxon>
        <taxon>Pseudomonadati</taxon>
        <taxon>Spirochaetota</taxon>
        <taxon>Spirochaetia</taxon>
        <taxon>Spirochaetales</taxon>
        <taxon>Spirochaetaceae</taxon>
        <taxon>Bullifex</taxon>
    </lineage>
</organism>
<dbReference type="SUPFAM" id="SSF52266">
    <property type="entry name" value="SGNH hydrolase"/>
    <property type="match status" value="1"/>
</dbReference>
<dbReference type="PANTHER" id="PTHR31988:SF19">
    <property type="entry name" value="9-O-ACETYL-N-ACETYLNEURAMINIC ACID DEACETYLASE-RELATED"/>
    <property type="match status" value="1"/>
</dbReference>
<dbReference type="Proteomes" id="UP000460549">
    <property type="component" value="Unassembled WGS sequence"/>
</dbReference>
<sequence>MKSNLFLFIGQSNMAGRGDYRKAPKAISNNLYEFRAISDPTRLYPVEEPFGVNENIIGGIDDGIKKSGSLVTSFMNKLYSLTKAPIVGVSASKGGSTISQWQINSECGYLKDAINRLLLAKSFLKDEVKHTYALFLQGESDGDKNTSEEEYIALFNSMYSELKRAGIEKLFLIEIGRCNIKGEEKRYDVIRNAQRKLKDVTIVSSILINEPMKDEFHFFQESYNKVGEDAAENVAKLIE</sequence>
<dbReference type="InterPro" id="IPR052940">
    <property type="entry name" value="Carb_Esterase_6"/>
</dbReference>
<dbReference type="AlphaFoldDB" id="A0A7X2PBX1"/>
<evidence type="ECO:0000313" key="4">
    <source>
        <dbReference type="Proteomes" id="UP000460549"/>
    </source>
</evidence>
<evidence type="ECO:0000259" key="2">
    <source>
        <dbReference type="Pfam" id="PF03629"/>
    </source>
</evidence>
<keyword evidence="1" id="KW-0378">Hydrolase</keyword>
<protein>
    <submittedName>
        <fullName evidence="3">Sialate O-acetylesterase</fullName>
    </submittedName>
</protein>
<comment type="caution">
    <text evidence="3">The sequence shown here is derived from an EMBL/GenBank/DDBJ whole genome shotgun (WGS) entry which is preliminary data.</text>
</comment>
<reference evidence="3 4" key="1">
    <citation type="submission" date="2019-08" db="EMBL/GenBank/DDBJ databases">
        <title>In-depth cultivation of the pig gut microbiome towards novel bacterial diversity and tailored functional studies.</title>
        <authorList>
            <person name="Wylensek D."/>
            <person name="Hitch T.C.A."/>
            <person name="Clavel T."/>
        </authorList>
    </citation>
    <scope>NUCLEOTIDE SEQUENCE [LARGE SCALE GENOMIC DNA]</scope>
    <source>
        <strain evidence="3 4">NM-380-WT-3C1</strain>
    </source>
</reference>
<proteinExistence type="predicted"/>
<dbReference type="RefSeq" id="WP_154424441.1">
    <property type="nucleotide sequence ID" value="NZ_VUNN01000002.1"/>
</dbReference>
<dbReference type="Gene3D" id="3.40.50.1110">
    <property type="entry name" value="SGNH hydrolase"/>
    <property type="match status" value="1"/>
</dbReference>